<feature type="compositionally biased region" description="Basic and acidic residues" evidence="11">
    <location>
        <begin position="489"/>
        <end position="498"/>
    </location>
</feature>
<dbReference type="InterPro" id="IPR004148">
    <property type="entry name" value="BAR_dom"/>
</dbReference>
<feature type="compositionally biased region" description="Basic and acidic residues" evidence="11">
    <location>
        <begin position="364"/>
        <end position="378"/>
    </location>
</feature>
<feature type="transmembrane region" description="Helical" evidence="12">
    <location>
        <begin position="528"/>
        <end position="552"/>
    </location>
</feature>
<sequence>MAELNLGKGLTAGKVASNVQKKLTRAQEKVLQKLGKADETKDAAFEEWVINFNKQYAEGSKLQRDLRAYLEAVKAMHESSKNLQACLGDMYDQDWHGKNEVDSVLEDCDVLWTDYHQKLVDHALISMDTYLGQFPDIKARIAKRDRKLVDYDSARHNYAATHKTKKKDGGIKITKPSTLLERATPGWAQGILSAHNLAQTSLSKSQAEEELERAQKVFEEINLDLQEELPSLWNSRVGFYVSTFQSLAGFEEKFHKEISRLDQDLYDVLVNLEKSDPNRKTDGQDDSSSGANRSSKDASNHSLRPGGPPPIPKSPSKLRPAVPPPPKVTPSKELKTENIINLFDAAAAPDISVTSPTEAANWDSWHEDSGAREETPQRHYDPVAAAAEAWGDDGTQPIRYDPIAAATESWGDGGTPPAHYDSVTADQEEWGDDGSHLAHHEPDAEPQEGCDDDTEHAGQEEPPADETPDDEAPADSTEEETTTPTASELDNKEGNQEMKITDNVDGEGLLESSMRLKPHEAQSYRKKALWVSWASIVVTIILAIAAFTVSIMRHSASAFGFAFDATLDVLSSVIVLWRYSNAAAVHSAHREYIACVILGVIFILSSLCIMGKAIHDLATKLLPEVDDFLFSVSIVSGLVCAILAVIKFMLGKVLTSRALITDGFNSLVGAIMGFSILISAEVFKHEPKVWYLDGTIGVFMGLIILAYGVKLLLDMVPRVRQTRNYERFE</sequence>
<evidence type="ECO:0000256" key="12">
    <source>
        <dbReference type="SAM" id="Phobius"/>
    </source>
</evidence>
<dbReference type="InterPro" id="IPR027469">
    <property type="entry name" value="Cation_efflux_TMD_sf"/>
</dbReference>
<dbReference type="Pfam" id="PF03114">
    <property type="entry name" value="BAR"/>
    <property type="match status" value="1"/>
</dbReference>
<organism evidence="14">
    <name type="scientific">Nothobranchius kadleci</name>
    <name type="common">African annual killifish</name>
    <dbReference type="NCBI Taxonomy" id="1051664"/>
    <lineage>
        <taxon>Eukaryota</taxon>
        <taxon>Metazoa</taxon>
        <taxon>Chordata</taxon>
        <taxon>Craniata</taxon>
        <taxon>Vertebrata</taxon>
        <taxon>Euteleostomi</taxon>
        <taxon>Actinopterygii</taxon>
        <taxon>Neopterygii</taxon>
        <taxon>Teleostei</taxon>
        <taxon>Neoteleostei</taxon>
        <taxon>Acanthomorphata</taxon>
        <taxon>Ovalentaria</taxon>
        <taxon>Atherinomorphae</taxon>
        <taxon>Cyprinodontiformes</taxon>
        <taxon>Nothobranchiidae</taxon>
        <taxon>Nothobranchius</taxon>
    </lineage>
</organism>
<evidence type="ECO:0000313" key="14">
    <source>
        <dbReference type="EMBL" id="SBP64042.1"/>
    </source>
</evidence>
<evidence type="ECO:0000256" key="5">
    <source>
        <dbReference type="ARBA" id="ARBA00022490"/>
    </source>
</evidence>
<dbReference type="GO" id="GO:0008021">
    <property type="term" value="C:synaptic vesicle"/>
    <property type="evidence" value="ECO:0007669"/>
    <property type="project" value="TreeGrafter"/>
</dbReference>
<dbReference type="InterPro" id="IPR003005">
    <property type="entry name" value="Amphiphysin"/>
</dbReference>
<keyword evidence="5" id="KW-0963">Cytoplasm</keyword>
<reference evidence="14" key="2">
    <citation type="submission" date="2016-06" db="EMBL/GenBank/DDBJ databases">
        <title>The genome of a short-lived fish provides insights into sex chromosome evolution and the genetic control of aging.</title>
        <authorList>
            <person name="Reichwald K."/>
            <person name="Felder M."/>
            <person name="Petzold A."/>
            <person name="Koch P."/>
            <person name="Groth M."/>
            <person name="Platzer M."/>
        </authorList>
    </citation>
    <scope>NUCLEOTIDE SEQUENCE</scope>
    <source>
        <tissue evidence="14">Brain</tissue>
    </source>
</reference>
<protein>
    <submittedName>
        <fullName evidence="14">Bridging integrator 1</fullName>
    </submittedName>
</protein>
<evidence type="ECO:0000256" key="7">
    <source>
        <dbReference type="ARBA" id="ARBA00022989"/>
    </source>
</evidence>
<evidence type="ECO:0000256" key="4">
    <source>
        <dbReference type="ARBA" id="ARBA00022443"/>
    </source>
</evidence>
<dbReference type="InterPro" id="IPR027267">
    <property type="entry name" value="AH/BAR_dom_sf"/>
</dbReference>
<evidence type="ECO:0000256" key="2">
    <source>
        <dbReference type="ARBA" id="ARBA00004308"/>
    </source>
</evidence>
<evidence type="ECO:0000256" key="3">
    <source>
        <dbReference type="ARBA" id="ARBA00004496"/>
    </source>
</evidence>
<evidence type="ECO:0000256" key="6">
    <source>
        <dbReference type="ARBA" id="ARBA00022692"/>
    </source>
</evidence>
<keyword evidence="4" id="KW-0728">SH3 domain</keyword>
<keyword evidence="6 12" id="KW-0812">Transmembrane</keyword>
<dbReference type="AlphaFoldDB" id="A0A1A8B931"/>
<evidence type="ECO:0000256" key="10">
    <source>
        <dbReference type="SAM" id="Coils"/>
    </source>
</evidence>
<keyword evidence="9 12" id="KW-0472">Membrane</keyword>
<dbReference type="PRINTS" id="PR01251">
    <property type="entry name" value="AMPHIPHYSIN"/>
</dbReference>
<name>A0A1A8B931_NOTKA</name>
<gene>
    <name evidence="14" type="primary">BIN1</name>
</gene>
<dbReference type="Gene3D" id="1.20.1270.60">
    <property type="entry name" value="Arfaptin homology (AH) domain/BAR domain"/>
    <property type="match status" value="1"/>
</dbReference>
<dbReference type="EMBL" id="HADZ01000101">
    <property type="protein sequence ID" value="SBP64042.1"/>
    <property type="molecule type" value="Transcribed_RNA"/>
</dbReference>
<dbReference type="GO" id="GO:0005543">
    <property type="term" value="F:phospholipid binding"/>
    <property type="evidence" value="ECO:0007669"/>
    <property type="project" value="TreeGrafter"/>
</dbReference>
<dbReference type="GO" id="GO:0048156">
    <property type="term" value="F:tau protein binding"/>
    <property type="evidence" value="ECO:0007669"/>
    <property type="project" value="TreeGrafter"/>
</dbReference>
<accession>A0A1A8B931</accession>
<feature type="coiled-coil region" evidence="10">
    <location>
        <begin position="197"/>
        <end position="228"/>
    </location>
</feature>
<proteinExistence type="predicted"/>
<dbReference type="Gene3D" id="1.20.1510.10">
    <property type="entry name" value="Cation efflux protein transmembrane domain"/>
    <property type="match status" value="1"/>
</dbReference>
<feature type="region of interest" description="Disordered" evidence="11">
    <location>
        <begin position="275"/>
        <end position="334"/>
    </location>
</feature>
<dbReference type="PANTHER" id="PTHR46514">
    <property type="entry name" value="AMPHIPHYSIN"/>
    <property type="match status" value="1"/>
</dbReference>
<feature type="transmembrane region" description="Helical" evidence="12">
    <location>
        <begin position="662"/>
        <end position="683"/>
    </location>
</feature>
<evidence type="ECO:0000256" key="1">
    <source>
        <dbReference type="ARBA" id="ARBA00004141"/>
    </source>
</evidence>
<feature type="compositionally biased region" description="Acidic residues" evidence="11">
    <location>
        <begin position="444"/>
        <end position="454"/>
    </location>
</feature>
<keyword evidence="8 10" id="KW-0175">Coiled coil</keyword>
<reference evidence="14" key="1">
    <citation type="submission" date="2016-05" db="EMBL/GenBank/DDBJ databases">
        <authorList>
            <person name="Lavstsen T."/>
            <person name="Jespersen J.S."/>
        </authorList>
    </citation>
    <scope>NUCLEOTIDE SEQUENCE</scope>
    <source>
        <tissue evidence="14">Brain</tissue>
    </source>
</reference>
<feature type="transmembrane region" description="Helical" evidence="12">
    <location>
        <begin position="592"/>
        <end position="613"/>
    </location>
</feature>
<feature type="transmembrane region" description="Helical" evidence="12">
    <location>
        <begin position="689"/>
        <end position="713"/>
    </location>
</feature>
<comment type="subcellular location">
    <subcellularLocation>
        <location evidence="3">Cytoplasm</location>
    </subcellularLocation>
    <subcellularLocation>
        <location evidence="2">Endomembrane system</location>
    </subcellularLocation>
    <subcellularLocation>
        <location evidence="1">Membrane</location>
        <topology evidence="1">Multi-pass membrane protein</topology>
    </subcellularLocation>
</comment>
<feature type="compositionally biased region" description="Acidic residues" evidence="11">
    <location>
        <begin position="462"/>
        <end position="481"/>
    </location>
</feature>
<evidence type="ECO:0000259" key="13">
    <source>
        <dbReference type="PROSITE" id="PS51021"/>
    </source>
</evidence>
<feature type="region of interest" description="Disordered" evidence="11">
    <location>
        <begin position="353"/>
        <end position="378"/>
    </location>
</feature>
<evidence type="ECO:0000256" key="8">
    <source>
        <dbReference type="ARBA" id="ARBA00023054"/>
    </source>
</evidence>
<evidence type="ECO:0000256" key="9">
    <source>
        <dbReference type="ARBA" id="ARBA00023136"/>
    </source>
</evidence>
<dbReference type="PROSITE" id="PS51021">
    <property type="entry name" value="BAR"/>
    <property type="match status" value="1"/>
</dbReference>
<feature type="domain" description="BAR" evidence="13">
    <location>
        <begin position="30"/>
        <end position="278"/>
    </location>
</feature>
<dbReference type="FunFam" id="1.20.1270.60:FF:000013">
    <property type="entry name" value="Amphiphysin isoform 2"/>
    <property type="match status" value="1"/>
</dbReference>
<feature type="transmembrane region" description="Helical" evidence="12">
    <location>
        <begin position="628"/>
        <end position="650"/>
    </location>
</feature>
<dbReference type="SUPFAM" id="SSF161111">
    <property type="entry name" value="Cation efflux protein transmembrane domain-like"/>
    <property type="match status" value="1"/>
</dbReference>
<dbReference type="GO" id="GO:0005886">
    <property type="term" value="C:plasma membrane"/>
    <property type="evidence" value="ECO:0007669"/>
    <property type="project" value="TreeGrafter"/>
</dbReference>
<keyword evidence="7 12" id="KW-1133">Transmembrane helix</keyword>
<dbReference type="SMART" id="SM00721">
    <property type="entry name" value="BAR"/>
    <property type="match status" value="1"/>
</dbReference>
<evidence type="ECO:0000256" key="11">
    <source>
        <dbReference type="SAM" id="MobiDB-lite"/>
    </source>
</evidence>
<feature type="compositionally biased region" description="Basic and acidic residues" evidence="11">
    <location>
        <begin position="433"/>
        <end position="443"/>
    </location>
</feature>
<feature type="region of interest" description="Disordered" evidence="11">
    <location>
        <begin position="428"/>
        <end position="498"/>
    </location>
</feature>
<dbReference type="PANTHER" id="PTHR46514:SF4">
    <property type="entry name" value="MYC BOX-DEPENDENT-INTERACTING PROTEIN 1"/>
    <property type="match status" value="1"/>
</dbReference>
<dbReference type="SUPFAM" id="SSF103657">
    <property type="entry name" value="BAR/IMD domain-like"/>
    <property type="match status" value="1"/>
</dbReference>